<feature type="signal peptide" evidence="2">
    <location>
        <begin position="1"/>
        <end position="25"/>
    </location>
</feature>
<sequence length="717" mass="79986">MKKKYIKIYMVIVLLFITLTTVAYAGEDKKVVLVVINETNYEDLYSMHTIQEFIDMGAIALMNNRTSTKENTYKAYATIGAGVRAEAASNATGSFNINNEIKSMYFRRTGIDIPKEGIINVDMPRLIRLNESGQYGAIPGALGESLHEQGMKTAVIGNSDTLDDFTRLGTMIAMDYKGYVDYGNIEKSTLTKDESYPFGFKNNYDKLIDVFKDTYNEAQLIVVDIGDIGRLERYKPNLSDEMYLEQKSKILKDMDNYIKNIRNNIDFKNTRMIIATPYPSSEDIKNGNNLTPVVFYGDRISQGVLTSNTTRRGGIIGNVDIAPSIADYLKTSAINMSGRPVQFIEKEHNMDFLMGLNDQVISTSKNRYPVLSTFAIFEILVSILALVIILIENKLNKKIILYYKNILLSTMAVPFGLLILPLFHVQNLFITYALLIGLTLLITYITKKISKNTLDSLLILSFITMFALLLDICTNANLMKTSLLGYDPIIGARYYGIGNEYMGVLIGSTLVFATAIIDRFKLNKRWTILIFAITILIIGFPKLGANVGGTMTAVGAFSFAILRLFNVKIKLKQLILIGAAIIAVVAFMAFIDIKVIKSQSHLAGAINQIIQGGPTMIFLIIKRKLEMNMRLIGITIWSKVLMSAILILATLFYRPVGTIRKLIHVYPNLYIGWAGIVMACVVALFVNDSGVVAAATGIIFLAMSMLYLIFSSVKENY</sequence>
<comment type="caution">
    <text evidence="3">The sequence shown here is derived from an EMBL/GenBank/DDBJ whole genome shotgun (WGS) entry which is preliminary data.</text>
</comment>
<feature type="transmembrane region" description="Helical" evidence="1">
    <location>
        <begin position="498"/>
        <end position="517"/>
    </location>
</feature>
<evidence type="ECO:0000256" key="1">
    <source>
        <dbReference type="SAM" id="Phobius"/>
    </source>
</evidence>
<dbReference type="AlphaFoldDB" id="A0A4R2KYE5"/>
<feature type="transmembrane region" description="Helical" evidence="1">
    <location>
        <begin position="665"/>
        <end position="685"/>
    </location>
</feature>
<accession>A0A4R2KYE5</accession>
<keyword evidence="2" id="KW-0732">Signal</keyword>
<feature type="transmembrane region" description="Helical" evidence="1">
    <location>
        <begin position="549"/>
        <end position="567"/>
    </location>
</feature>
<evidence type="ECO:0000313" key="3">
    <source>
        <dbReference type="EMBL" id="TCO79074.1"/>
    </source>
</evidence>
<dbReference type="InterPro" id="IPR017850">
    <property type="entry name" value="Alkaline_phosphatase_core_sf"/>
</dbReference>
<protein>
    <submittedName>
        <fullName evidence="3">Uncharacterized protein</fullName>
    </submittedName>
</protein>
<feature type="transmembrane region" description="Helical" evidence="1">
    <location>
        <begin position="368"/>
        <end position="390"/>
    </location>
</feature>
<keyword evidence="4" id="KW-1185">Reference proteome</keyword>
<dbReference type="Proteomes" id="UP000294919">
    <property type="component" value="Unassembled WGS sequence"/>
</dbReference>
<dbReference type="SUPFAM" id="SSF53649">
    <property type="entry name" value="Alkaline phosphatase-like"/>
    <property type="match status" value="1"/>
</dbReference>
<feature type="chain" id="PRO_5020411325" evidence="2">
    <location>
        <begin position="26"/>
        <end position="717"/>
    </location>
</feature>
<feature type="transmembrane region" description="Helical" evidence="1">
    <location>
        <begin position="526"/>
        <end position="543"/>
    </location>
</feature>
<keyword evidence="1" id="KW-1133">Transmembrane helix</keyword>
<dbReference type="OrthoDB" id="3199331at2"/>
<reference evidence="3 4" key="1">
    <citation type="submission" date="2019-03" db="EMBL/GenBank/DDBJ databases">
        <title>Genomic Encyclopedia of Type Strains, Phase IV (KMG-IV): sequencing the most valuable type-strain genomes for metagenomic binning, comparative biology and taxonomic classification.</title>
        <authorList>
            <person name="Goeker M."/>
        </authorList>
    </citation>
    <scope>NUCLEOTIDE SEQUENCE [LARGE SCALE GENOMIC DNA]</scope>
    <source>
        <strain evidence="3 4">DSM 102940</strain>
    </source>
</reference>
<proteinExistence type="predicted"/>
<feature type="transmembrane region" description="Helical" evidence="1">
    <location>
        <begin position="574"/>
        <end position="591"/>
    </location>
</feature>
<keyword evidence="1" id="KW-0472">Membrane</keyword>
<feature type="transmembrane region" description="Helical" evidence="1">
    <location>
        <begin position="457"/>
        <end position="478"/>
    </location>
</feature>
<organism evidence="3 4">
    <name type="scientific">Marinisporobacter balticus</name>
    <dbReference type="NCBI Taxonomy" id="2018667"/>
    <lineage>
        <taxon>Bacteria</taxon>
        <taxon>Bacillati</taxon>
        <taxon>Bacillota</taxon>
        <taxon>Clostridia</taxon>
        <taxon>Peptostreptococcales</taxon>
        <taxon>Thermotaleaceae</taxon>
        <taxon>Marinisporobacter</taxon>
    </lineage>
</organism>
<feature type="transmembrane region" description="Helical" evidence="1">
    <location>
        <begin position="429"/>
        <end position="445"/>
    </location>
</feature>
<name>A0A4R2KYE5_9FIRM</name>
<dbReference type="RefSeq" id="WP_132242781.1">
    <property type="nucleotide sequence ID" value="NZ_SLWV01000003.1"/>
</dbReference>
<evidence type="ECO:0000256" key="2">
    <source>
        <dbReference type="SAM" id="SignalP"/>
    </source>
</evidence>
<dbReference type="Gene3D" id="3.40.720.10">
    <property type="entry name" value="Alkaline Phosphatase, subunit A"/>
    <property type="match status" value="1"/>
</dbReference>
<feature type="transmembrane region" description="Helical" evidence="1">
    <location>
        <begin position="631"/>
        <end position="653"/>
    </location>
</feature>
<feature type="transmembrane region" description="Helical" evidence="1">
    <location>
        <begin position="402"/>
        <end position="423"/>
    </location>
</feature>
<keyword evidence="1" id="KW-0812">Transmembrane</keyword>
<feature type="transmembrane region" description="Helical" evidence="1">
    <location>
        <begin position="691"/>
        <end position="710"/>
    </location>
</feature>
<gene>
    <name evidence="3" type="ORF">EV214_103126</name>
</gene>
<dbReference type="EMBL" id="SLWV01000003">
    <property type="protein sequence ID" value="TCO79074.1"/>
    <property type="molecule type" value="Genomic_DNA"/>
</dbReference>
<evidence type="ECO:0000313" key="4">
    <source>
        <dbReference type="Proteomes" id="UP000294919"/>
    </source>
</evidence>